<evidence type="ECO:0008006" key="4">
    <source>
        <dbReference type="Google" id="ProtNLM"/>
    </source>
</evidence>
<evidence type="ECO:0000256" key="1">
    <source>
        <dbReference type="SAM" id="MobiDB-lite"/>
    </source>
</evidence>
<accession>A0ABP6H7L6</accession>
<evidence type="ECO:0000313" key="2">
    <source>
        <dbReference type="EMBL" id="GAA2738009.1"/>
    </source>
</evidence>
<dbReference type="Gene3D" id="3.40.50.300">
    <property type="entry name" value="P-loop containing nucleotide triphosphate hydrolases"/>
    <property type="match status" value="1"/>
</dbReference>
<organism evidence="2 3">
    <name type="scientific">Actinocorallia aurantiaca</name>
    <dbReference type="NCBI Taxonomy" id="46204"/>
    <lineage>
        <taxon>Bacteria</taxon>
        <taxon>Bacillati</taxon>
        <taxon>Actinomycetota</taxon>
        <taxon>Actinomycetes</taxon>
        <taxon>Streptosporangiales</taxon>
        <taxon>Thermomonosporaceae</taxon>
        <taxon>Actinocorallia</taxon>
    </lineage>
</organism>
<dbReference type="EMBL" id="BAAATZ010000037">
    <property type="protein sequence ID" value="GAA2738009.1"/>
    <property type="molecule type" value="Genomic_DNA"/>
</dbReference>
<sequence>MTFHEHQSVAIEAAGTDESCVLTTGTGKSLAYIVPIVDRVLRKRGQGSRGRRSEGDHRLRHPT</sequence>
<name>A0ABP6H7L6_9ACTN</name>
<dbReference type="Proteomes" id="UP001501842">
    <property type="component" value="Unassembled WGS sequence"/>
</dbReference>
<keyword evidence="3" id="KW-1185">Reference proteome</keyword>
<evidence type="ECO:0000313" key="3">
    <source>
        <dbReference type="Proteomes" id="UP001501842"/>
    </source>
</evidence>
<gene>
    <name evidence="2" type="ORF">GCM10010439_70330</name>
</gene>
<feature type="region of interest" description="Disordered" evidence="1">
    <location>
        <begin position="43"/>
        <end position="63"/>
    </location>
</feature>
<dbReference type="SUPFAM" id="SSF52540">
    <property type="entry name" value="P-loop containing nucleoside triphosphate hydrolases"/>
    <property type="match status" value="1"/>
</dbReference>
<protein>
    <recommendedName>
        <fullName evidence="4">DEAD/DEAH box helicase domain-containing protein</fullName>
    </recommendedName>
</protein>
<reference evidence="3" key="1">
    <citation type="journal article" date="2019" name="Int. J. Syst. Evol. Microbiol.">
        <title>The Global Catalogue of Microorganisms (GCM) 10K type strain sequencing project: providing services to taxonomists for standard genome sequencing and annotation.</title>
        <authorList>
            <consortium name="The Broad Institute Genomics Platform"/>
            <consortium name="The Broad Institute Genome Sequencing Center for Infectious Disease"/>
            <person name="Wu L."/>
            <person name="Ma J."/>
        </authorList>
    </citation>
    <scope>NUCLEOTIDE SEQUENCE [LARGE SCALE GENOMIC DNA]</scope>
    <source>
        <strain evidence="3">JCM 8201</strain>
    </source>
</reference>
<proteinExistence type="predicted"/>
<comment type="caution">
    <text evidence="2">The sequence shown here is derived from an EMBL/GenBank/DDBJ whole genome shotgun (WGS) entry which is preliminary data.</text>
</comment>
<dbReference type="InterPro" id="IPR027417">
    <property type="entry name" value="P-loop_NTPase"/>
</dbReference>